<feature type="compositionally biased region" description="Basic and acidic residues" evidence="1">
    <location>
        <begin position="219"/>
        <end position="237"/>
    </location>
</feature>
<gene>
    <name evidence="3" type="ORF">CSSPTR1EN2_LOCUS11163</name>
</gene>
<name>A0ABP0U4C9_9BRYO</name>
<dbReference type="Proteomes" id="UP001497512">
    <property type="component" value="Chromosome 19"/>
</dbReference>
<evidence type="ECO:0000313" key="3">
    <source>
        <dbReference type="EMBL" id="CAK9212292.1"/>
    </source>
</evidence>
<feature type="domain" description="Retrotransposon gag" evidence="2">
    <location>
        <begin position="144"/>
        <end position="199"/>
    </location>
</feature>
<protein>
    <recommendedName>
        <fullName evidence="2">Retrotransposon gag domain-containing protein</fullName>
    </recommendedName>
</protein>
<feature type="compositionally biased region" description="Acidic residues" evidence="1">
    <location>
        <begin position="244"/>
        <end position="256"/>
    </location>
</feature>
<dbReference type="InterPro" id="IPR005162">
    <property type="entry name" value="Retrotrans_gag_dom"/>
</dbReference>
<sequence length="353" mass="40448">MEREAGYGSRNYRTASSSPPILRRVAPDRAERQASVPRLGDVWVPKSAVSSNHFSRFYIPGVEDLYQEGDRVLRVLHSGSRSRLISWRIWKHQDGGVAALLEMTSPQGLDDLFWGREYEDVSDWAERLTMAAEVRDLTPDKLFKIAKLNLRGRAKEWFRRLQPAPVDWAGLRTLMIQKYGNIDTDDIRMKLDAIKQEPRERRVRTDQCSDGVTIPMRYGPDDRNDEAGSDQNQRESGSEGDVSVSEDESDEDEFQDSESNLLEQSDSDDEFLDPEFEELINLEGPEEMLQLILQERTDKIMTEEESDGEDYADWIKWSADAEENRLSKCGAASDELRAMLPEHDSECSANYGR</sequence>
<evidence type="ECO:0000256" key="1">
    <source>
        <dbReference type="SAM" id="MobiDB-lite"/>
    </source>
</evidence>
<reference evidence="3" key="1">
    <citation type="submission" date="2024-02" db="EMBL/GenBank/DDBJ databases">
        <authorList>
            <consortium name="ELIXIR-Norway"/>
            <consortium name="Elixir Norway"/>
        </authorList>
    </citation>
    <scope>NUCLEOTIDE SEQUENCE</scope>
</reference>
<feature type="region of interest" description="Disordered" evidence="1">
    <location>
        <begin position="198"/>
        <end position="270"/>
    </location>
</feature>
<keyword evidence="4" id="KW-1185">Reference proteome</keyword>
<dbReference type="EMBL" id="OZ019911">
    <property type="protein sequence ID" value="CAK9212292.1"/>
    <property type="molecule type" value="Genomic_DNA"/>
</dbReference>
<evidence type="ECO:0000259" key="2">
    <source>
        <dbReference type="Pfam" id="PF03732"/>
    </source>
</evidence>
<feature type="compositionally biased region" description="Basic and acidic residues" evidence="1">
    <location>
        <begin position="198"/>
        <end position="207"/>
    </location>
</feature>
<accession>A0ABP0U4C9</accession>
<dbReference type="Pfam" id="PF03732">
    <property type="entry name" value="Retrotrans_gag"/>
    <property type="match status" value="1"/>
</dbReference>
<evidence type="ECO:0000313" key="4">
    <source>
        <dbReference type="Proteomes" id="UP001497512"/>
    </source>
</evidence>
<proteinExistence type="predicted"/>
<organism evidence="3 4">
    <name type="scientific">Sphagnum troendelagicum</name>
    <dbReference type="NCBI Taxonomy" id="128251"/>
    <lineage>
        <taxon>Eukaryota</taxon>
        <taxon>Viridiplantae</taxon>
        <taxon>Streptophyta</taxon>
        <taxon>Embryophyta</taxon>
        <taxon>Bryophyta</taxon>
        <taxon>Sphagnophytina</taxon>
        <taxon>Sphagnopsida</taxon>
        <taxon>Sphagnales</taxon>
        <taxon>Sphagnaceae</taxon>
        <taxon>Sphagnum</taxon>
    </lineage>
</organism>
<feature type="region of interest" description="Disordered" evidence="1">
    <location>
        <begin position="1"/>
        <end position="28"/>
    </location>
</feature>